<comment type="caution">
    <text evidence="1">The sequence shown here is derived from an EMBL/GenBank/DDBJ whole genome shotgun (WGS) entry which is preliminary data.</text>
</comment>
<accession>A0AC61RT10</accession>
<name>A0AC61RT10_9FIRM</name>
<protein>
    <submittedName>
        <fullName evidence="1">Uncharacterized protein</fullName>
    </submittedName>
</protein>
<dbReference type="EMBL" id="SRYA01000048">
    <property type="protein sequence ID" value="TGY91991.1"/>
    <property type="molecule type" value="Genomic_DNA"/>
</dbReference>
<evidence type="ECO:0000313" key="2">
    <source>
        <dbReference type="Proteomes" id="UP000304953"/>
    </source>
</evidence>
<proteinExistence type="predicted"/>
<gene>
    <name evidence="1" type="ORF">E5329_19615</name>
</gene>
<reference evidence="1" key="1">
    <citation type="submission" date="2019-04" db="EMBL/GenBank/DDBJ databases">
        <title>Microbes associate with the intestines of laboratory mice.</title>
        <authorList>
            <person name="Navarre W."/>
            <person name="Wong E."/>
            <person name="Huang K."/>
            <person name="Tropini C."/>
            <person name="Ng K."/>
            <person name="Yu B."/>
        </authorList>
    </citation>
    <scope>NUCLEOTIDE SEQUENCE</scope>
    <source>
        <strain evidence="1">NM01_1-7b</strain>
    </source>
</reference>
<keyword evidence="2" id="KW-1185">Reference proteome</keyword>
<organism evidence="1 2">
    <name type="scientific">Petralouisia muris</name>
    <dbReference type="NCBI Taxonomy" id="3032872"/>
    <lineage>
        <taxon>Bacteria</taxon>
        <taxon>Bacillati</taxon>
        <taxon>Bacillota</taxon>
        <taxon>Clostridia</taxon>
        <taxon>Lachnospirales</taxon>
        <taxon>Lachnospiraceae</taxon>
        <taxon>Petralouisia</taxon>
    </lineage>
</organism>
<dbReference type="Proteomes" id="UP000304953">
    <property type="component" value="Unassembled WGS sequence"/>
</dbReference>
<sequence>MKEDIKWCDLRITIPYVMGQLSEKKLSAIIENLRESQFKNAKLIMSELHVAAISLVNGKKNLLIEPQQITFASHLEDGFDIEAIQLQFSTVLNALLIDDENQYLVNIEGISDTDNSHAESKQFFEEKFMPLDDDICGVGYRFLVNSGELFGEFKIEPLVSDVGKYYYQWVLNKSEKGTIEDMLHDVQSNMDKERDGCYSVIRR</sequence>
<evidence type="ECO:0000313" key="1">
    <source>
        <dbReference type="EMBL" id="TGY91991.1"/>
    </source>
</evidence>